<accession>A0A0E9SIT8</accession>
<proteinExistence type="predicted"/>
<dbReference type="EMBL" id="GBXM01067415">
    <property type="protein sequence ID" value="JAH41162.1"/>
    <property type="molecule type" value="Transcribed_RNA"/>
</dbReference>
<protein>
    <submittedName>
        <fullName evidence="1">Uncharacterized protein</fullName>
    </submittedName>
</protein>
<name>A0A0E9SIT8_ANGAN</name>
<organism evidence="1">
    <name type="scientific">Anguilla anguilla</name>
    <name type="common">European freshwater eel</name>
    <name type="synonym">Muraena anguilla</name>
    <dbReference type="NCBI Taxonomy" id="7936"/>
    <lineage>
        <taxon>Eukaryota</taxon>
        <taxon>Metazoa</taxon>
        <taxon>Chordata</taxon>
        <taxon>Craniata</taxon>
        <taxon>Vertebrata</taxon>
        <taxon>Euteleostomi</taxon>
        <taxon>Actinopterygii</taxon>
        <taxon>Neopterygii</taxon>
        <taxon>Teleostei</taxon>
        <taxon>Anguilliformes</taxon>
        <taxon>Anguillidae</taxon>
        <taxon>Anguilla</taxon>
    </lineage>
</organism>
<reference evidence="1" key="1">
    <citation type="submission" date="2014-11" db="EMBL/GenBank/DDBJ databases">
        <authorList>
            <person name="Amaro Gonzalez C."/>
        </authorList>
    </citation>
    <scope>NUCLEOTIDE SEQUENCE</scope>
</reference>
<dbReference type="AlphaFoldDB" id="A0A0E9SIT8"/>
<evidence type="ECO:0000313" key="1">
    <source>
        <dbReference type="EMBL" id="JAH41162.1"/>
    </source>
</evidence>
<reference evidence="1" key="2">
    <citation type="journal article" date="2015" name="Fish Shellfish Immunol.">
        <title>Early steps in the European eel (Anguilla anguilla)-Vibrio vulnificus interaction in the gills: Role of the RtxA13 toxin.</title>
        <authorList>
            <person name="Callol A."/>
            <person name="Pajuelo D."/>
            <person name="Ebbesson L."/>
            <person name="Teles M."/>
            <person name="MacKenzie S."/>
            <person name="Amaro C."/>
        </authorList>
    </citation>
    <scope>NUCLEOTIDE SEQUENCE</scope>
</reference>
<sequence>MKRRYCLCTGTKTNLHKHHL</sequence>